<evidence type="ECO:0000313" key="1">
    <source>
        <dbReference type="EMBL" id="MDO0825973.1"/>
    </source>
</evidence>
<gene>
    <name evidence="1" type="ORF">M8H41_24550</name>
</gene>
<accession>A0ABT8QXA1</accession>
<sequence>MLIVGPTRYILNGFSETLGNYLQNIVQMSFAWLSIMGNSALYVEVVQKGDDFNHCCLLYHFS</sequence>
<comment type="caution">
    <text evidence="1">The sequence shown here is derived from an EMBL/GenBank/DDBJ whole genome shotgun (WGS) entry which is preliminary data.</text>
</comment>
<evidence type="ECO:0000313" key="2">
    <source>
        <dbReference type="Proteomes" id="UP001176021"/>
    </source>
</evidence>
<name>A0ABT8QXA1_9FIRM</name>
<keyword evidence="2" id="KW-1185">Reference proteome</keyword>
<organism evidence="1 2">
    <name type="scientific">Desulfosporosinus nitroreducens</name>
    <dbReference type="NCBI Taxonomy" id="2018668"/>
    <lineage>
        <taxon>Bacteria</taxon>
        <taxon>Bacillati</taxon>
        <taxon>Bacillota</taxon>
        <taxon>Clostridia</taxon>
        <taxon>Eubacteriales</taxon>
        <taxon>Desulfitobacteriaceae</taxon>
        <taxon>Desulfosporosinus</taxon>
    </lineage>
</organism>
<reference evidence="1" key="1">
    <citation type="submission" date="2022-05" db="EMBL/GenBank/DDBJ databases">
        <title>Expanded diversity of anoxic marine methylotrophy in a Black Sea sulfate reducing microorganism.</title>
        <authorList>
            <person name="Fischer P.Q."/>
            <person name="Stams A.J.M."/>
            <person name="Villanueva L."/>
            <person name="Sousa D.Z."/>
        </authorList>
    </citation>
    <scope>NUCLEOTIDE SEQUENCE</scope>
    <source>
        <strain evidence="1">P130</strain>
    </source>
</reference>
<proteinExistence type="predicted"/>
<protein>
    <submittedName>
        <fullName evidence="1">BCCT family transporter</fullName>
    </submittedName>
</protein>
<dbReference type="EMBL" id="JAMJEV010000039">
    <property type="protein sequence ID" value="MDO0825973.1"/>
    <property type="molecule type" value="Genomic_DNA"/>
</dbReference>
<dbReference type="Proteomes" id="UP001176021">
    <property type="component" value="Unassembled WGS sequence"/>
</dbReference>